<accession>A0AB39UW48</accession>
<dbReference type="RefSeq" id="WP_369601165.1">
    <property type="nucleotide sequence ID" value="NZ_CP154858.1"/>
</dbReference>
<dbReference type="EMBL" id="CP154858">
    <property type="protein sequence ID" value="XDT72152.1"/>
    <property type="molecule type" value="Genomic_DNA"/>
</dbReference>
<evidence type="ECO:0000256" key="13">
    <source>
        <dbReference type="ARBA" id="ARBA00049201"/>
    </source>
</evidence>
<dbReference type="SUPFAM" id="SSF53756">
    <property type="entry name" value="UDP-Glycosyltransferase/glycogen phosphorylase"/>
    <property type="match status" value="1"/>
</dbReference>
<evidence type="ECO:0000256" key="8">
    <source>
        <dbReference type="ARBA" id="ARBA00023136"/>
    </source>
</evidence>
<evidence type="ECO:0000256" key="6">
    <source>
        <dbReference type="ARBA" id="ARBA00022679"/>
    </source>
</evidence>
<dbReference type="NCBIfam" id="TIGR02193">
    <property type="entry name" value="heptsyl_trn_I"/>
    <property type="match status" value="1"/>
</dbReference>
<evidence type="ECO:0000256" key="3">
    <source>
        <dbReference type="ARBA" id="ARBA00022475"/>
    </source>
</evidence>
<comment type="similarity">
    <text evidence="9">Belongs to the glycosyltransferase 9 family.</text>
</comment>
<evidence type="ECO:0000256" key="10">
    <source>
        <dbReference type="ARBA" id="ARBA00044041"/>
    </source>
</evidence>
<dbReference type="CDD" id="cd03789">
    <property type="entry name" value="GT9_LPS_heptosyltransferase"/>
    <property type="match status" value="1"/>
</dbReference>
<evidence type="ECO:0000256" key="4">
    <source>
        <dbReference type="ARBA" id="ARBA00022519"/>
    </source>
</evidence>
<dbReference type="Pfam" id="PF01075">
    <property type="entry name" value="Glyco_transf_9"/>
    <property type="match status" value="1"/>
</dbReference>
<name>A0AB39UW48_9GAMM</name>
<dbReference type="Gene3D" id="3.40.50.2000">
    <property type="entry name" value="Glycogen Phosphorylase B"/>
    <property type="match status" value="2"/>
</dbReference>
<sequence length="343" mass="38334">MADPLLIKTSSLGDVIHMLPALTDLHQARPDVRVDWVVEKAFAEIPAWHPAVGRVIPVEIRRWRKQPLQFFRSREWETLKGVLQDAPLAVDAQGLLKSAWMMHWVSGERIGYDRESIREPLASLFYSRRVRVSRALHAIERNRLLLAAALGYPCPDTPPDFGIGDTFRAAEKSGEKESPGVFLLHGTTWRTKHWPEAYWSELVGRLVSAGIPVTVTWGNETERQRAERLQAEGARVLPRGSLTGLAHALARARAVVTVDTGLGHLAAALDCPVVALFGPTSAQLTGLYGREQTSLQSTYHCSPCFRKQCRYAMLPDVSDPPCWQAVSPERVWRALKPCLKELT</sequence>
<reference evidence="14" key="1">
    <citation type="submission" date="2024-05" db="EMBL/GenBank/DDBJ databases">
        <title>Genome sequencing of novel strain.</title>
        <authorList>
            <person name="Ganbat D."/>
            <person name="Ganbat S."/>
            <person name="Lee S.-J."/>
        </authorList>
    </citation>
    <scope>NUCLEOTIDE SEQUENCE</scope>
    <source>
        <strain evidence="14">SMD15-11</strain>
    </source>
</reference>
<comment type="pathway">
    <text evidence="2">Bacterial outer membrane biogenesis; LPS core biosynthesis.</text>
</comment>
<evidence type="ECO:0000313" key="14">
    <source>
        <dbReference type="EMBL" id="XDT72152.1"/>
    </source>
</evidence>
<keyword evidence="3" id="KW-1003">Cell membrane</keyword>
<dbReference type="InterPro" id="IPR051199">
    <property type="entry name" value="LPS_LOS_Heptosyltrfase"/>
</dbReference>
<keyword evidence="4" id="KW-0997">Cell inner membrane</keyword>
<dbReference type="GO" id="GO:0005829">
    <property type="term" value="C:cytosol"/>
    <property type="evidence" value="ECO:0007669"/>
    <property type="project" value="TreeGrafter"/>
</dbReference>
<evidence type="ECO:0000256" key="7">
    <source>
        <dbReference type="ARBA" id="ARBA00022985"/>
    </source>
</evidence>
<evidence type="ECO:0000256" key="2">
    <source>
        <dbReference type="ARBA" id="ARBA00004713"/>
    </source>
</evidence>
<keyword evidence="7" id="KW-0448">Lipopolysaccharide biosynthesis</keyword>
<organism evidence="14">
    <name type="scientific">Thermohahella caldifontis</name>
    <dbReference type="NCBI Taxonomy" id="3142973"/>
    <lineage>
        <taxon>Bacteria</taxon>
        <taxon>Pseudomonadati</taxon>
        <taxon>Pseudomonadota</taxon>
        <taxon>Gammaproteobacteria</taxon>
        <taxon>Oceanospirillales</taxon>
        <taxon>Hahellaceae</taxon>
        <taxon>Thermohahella</taxon>
    </lineage>
</organism>
<dbReference type="KEGG" id="tcd:AAIA72_15350"/>
<evidence type="ECO:0000256" key="9">
    <source>
        <dbReference type="ARBA" id="ARBA00043995"/>
    </source>
</evidence>
<keyword evidence="5" id="KW-0328">Glycosyltransferase</keyword>
<dbReference type="EC" id="2.4.99.23" evidence="10"/>
<evidence type="ECO:0000256" key="1">
    <source>
        <dbReference type="ARBA" id="ARBA00004515"/>
    </source>
</evidence>
<gene>
    <name evidence="14" type="primary">waaC</name>
    <name evidence="14" type="ORF">AAIA72_15350</name>
</gene>
<dbReference type="AlphaFoldDB" id="A0AB39UW48"/>
<dbReference type="GO" id="GO:0005886">
    <property type="term" value="C:plasma membrane"/>
    <property type="evidence" value="ECO:0007669"/>
    <property type="project" value="UniProtKB-SubCell"/>
</dbReference>
<keyword evidence="6" id="KW-0808">Transferase</keyword>
<protein>
    <recommendedName>
        <fullName evidence="11">Lipopolysaccharide heptosyltransferase 1</fullName>
        <ecNumber evidence="10">2.4.99.23</ecNumber>
    </recommendedName>
    <alternativeName>
        <fullName evidence="12">ADP-heptose:lipopolysaccharide heptosyltransferase I</fullName>
    </alternativeName>
</protein>
<evidence type="ECO:0000256" key="12">
    <source>
        <dbReference type="ARBA" id="ARBA00044330"/>
    </source>
</evidence>
<comment type="subcellular location">
    <subcellularLocation>
        <location evidence="1">Cell inner membrane</location>
        <topology evidence="1">Peripheral membrane protein</topology>
        <orientation evidence="1">Cytoplasmic side</orientation>
    </subcellularLocation>
</comment>
<proteinExistence type="inferred from homology"/>
<evidence type="ECO:0000256" key="11">
    <source>
        <dbReference type="ARBA" id="ARBA00044190"/>
    </source>
</evidence>
<dbReference type="GO" id="GO:0009244">
    <property type="term" value="P:lipopolysaccharide core region biosynthetic process"/>
    <property type="evidence" value="ECO:0007669"/>
    <property type="project" value="InterPro"/>
</dbReference>
<dbReference type="InterPro" id="IPR011908">
    <property type="entry name" value="LipoPS_heptosylTferase-I"/>
</dbReference>
<evidence type="ECO:0000256" key="5">
    <source>
        <dbReference type="ARBA" id="ARBA00022676"/>
    </source>
</evidence>
<comment type="catalytic activity">
    <reaction evidence="13">
        <text>an alpha-Kdo-(2-&gt;4)-alpha-Kdo-(2-&gt;6)-lipid A + ADP-L-glycero-beta-D-manno-heptose = an L-alpha-D-Hep-(1-&gt;5)-[alpha-Kdo-(2-&gt;4)]-alpha-Kdo-(2-&gt;6)-lipid A + ADP + H(+)</text>
        <dbReference type="Rhea" id="RHEA:74067"/>
        <dbReference type="ChEBI" id="CHEBI:15378"/>
        <dbReference type="ChEBI" id="CHEBI:61506"/>
        <dbReference type="ChEBI" id="CHEBI:176431"/>
        <dbReference type="ChEBI" id="CHEBI:193068"/>
        <dbReference type="ChEBI" id="CHEBI:456216"/>
        <dbReference type="EC" id="2.4.99.23"/>
    </reaction>
</comment>
<dbReference type="GO" id="GO:0008713">
    <property type="term" value="F:ADP-heptose-lipopolysaccharide heptosyltransferase activity"/>
    <property type="evidence" value="ECO:0007669"/>
    <property type="project" value="TreeGrafter"/>
</dbReference>
<keyword evidence="8" id="KW-0472">Membrane</keyword>
<dbReference type="PANTHER" id="PTHR30160">
    <property type="entry name" value="TETRAACYLDISACCHARIDE 4'-KINASE-RELATED"/>
    <property type="match status" value="1"/>
</dbReference>
<dbReference type="InterPro" id="IPR002201">
    <property type="entry name" value="Glyco_trans_9"/>
</dbReference>
<dbReference type="PANTHER" id="PTHR30160:SF19">
    <property type="entry name" value="LIPOPOLYSACCHARIDE HEPTOSYLTRANSFERASE 1"/>
    <property type="match status" value="1"/>
</dbReference>